<evidence type="ECO:0000256" key="5">
    <source>
        <dbReference type="ARBA" id="ARBA00023002"/>
    </source>
</evidence>
<evidence type="ECO:0000256" key="7">
    <source>
        <dbReference type="ARBA" id="ARBA00023033"/>
    </source>
</evidence>
<dbReference type="PANTHER" id="PTHR47955:SF19">
    <property type="entry name" value="CYTOCHROME P450 71A9-LIKE ISOFORM X1"/>
    <property type="match status" value="1"/>
</dbReference>
<dbReference type="InterPro" id="IPR036396">
    <property type="entry name" value="Cyt_P450_sf"/>
</dbReference>
<protein>
    <recommendedName>
        <fullName evidence="12">Cytochrome P450</fullName>
    </recommendedName>
</protein>
<comment type="similarity">
    <text evidence="2 9">Belongs to the cytochrome P450 family.</text>
</comment>
<organism evidence="10 11">
    <name type="scientific">Ilex paraguariensis</name>
    <name type="common">yerba mate</name>
    <dbReference type="NCBI Taxonomy" id="185542"/>
    <lineage>
        <taxon>Eukaryota</taxon>
        <taxon>Viridiplantae</taxon>
        <taxon>Streptophyta</taxon>
        <taxon>Embryophyta</taxon>
        <taxon>Tracheophyta</taxon>
        <taxon>Spermatophyta</taxon>
        <taxon>Magnoliopsida</taxon>
        <taxon>eudicotyledons</taxon>
        <taxon>Gunneridae</taxon>
        <taxon>Pentapetalae</taxon>
        <taxon>asterids</taxon>
        <taxon>campanulids</taxon>
        <taxon>Aquifoliales</taxon>
        <taxon>Aquifoliaceae</taxon>
        <taxon>Ilex</taxon>
    </lineage>
</organism>
<proteinExistence type="inferred from homology"/>
<dbReference type="SUPFAM" id="SSF48264">
    <property type="entry name" value="Cytochrome P450"/>
    <property type="match status" value="1"/>
</dbReference>
<evidence type="ECO:0000313" key="10">
    <source>
        <dbReference type="EMBL" id="CAK9163256.1"/>
    </source>
</evidence>
<evidence type="ECO:0000256" key="8">
    <source>
        <dbReference type="PIRSR" id="PIRSR602401-1"/>
    </source>
</evidence>
<evidence type="ECO:0000256" key="3">
    <source>
        <dbReference type="ARBA" id="ARBA00022617"/>
    </source>
</evidence>
<dbReference type="PANTHER" id="PTHR47955">
    <property type="entry name" value="CYTOCHROME P450 FAMILY 71 PROTEIN"/>
    <property type="match status" value="1"/>
</dbReference>
<name>A0ABC8T579_9AQUA</name>
<evidence type="ECO:0000313" key="11">
    <source>
        <dbReference type="Proteomes" id="UP001642360"/>
    </source>
</evidence>
<dbReference type="InterPro" id="IPR017972">
    <property type="entry name" value="Cyt_P450_CS"/>
</dbReference>
<keyword evidence="4 8" id="KW-0479">Metal-binding</keyword>
<dbReference type="EMBL" id="CAUOFW020003981">
    <property type="protein sequence ID" value="CAK9163256.1"/>
    <property type="molecule type" value="Genomic_DNA"/>
</dbReference>
<keyword evidence="3 8" id="KW-0349">Heme</keyword>
<feature type="binding site" description="axial binding residue" evidence="8">
    <location>
        <position position="468"/>
    </location>
    <ligand>
        <name>heme</name>
        <dbReference type="ChEBI" id="CHEBI:30413"/>
    </ligand>
    <ligandPart>
        <name>Fe</name>
        <dbReference type="ChEBI" id="CHEBI:18248"/>
    </ligandPart>
</feature>
<dbReference type="Gene3D" id="1.10.630.10">
    <property type="entry name" value="Cytochrome P450"/>
    <property type="match status" value="1"/>
</dbReference>
<comment type="caution">
    <text evidence="10">The sequence shown here is derived from an EMBL/GenBank/DDBJ whole genome shotgun (WGS) entry which is preliminary data.</text>
</comment>
<comment type="cofactor">
    <cofactor evidence="1 8">
        <name>heme</name>
        <dbReference type="ChEBI" id="CHEBI:30413"/>
    </cofactor>
</comment>
<sequence>MAKTVKQAKLPPGPPRLPIIGNLHQLGKLPHQSLLQLSRKYGPVMLLKLCNTPTVVISSANMAKEVLKTHDIDFCSRPSSPGTKRLTYNFLDVAFTPYSNQWQSTNRLFVSELFNSKRAKLFWHAREVEIDNLINSLLIDSPSPVNLDQKFYALVDGVLCSVAFGKSYRGKQFKGQTLEDVLVETSKILSSLSAEDFFPWIGWIIDIITGYQARIDKCFNNLDDYFQMVLEEHLYQDMPKGDCDDLVTSLIRLSKDETSAFCLTNNHIKAILMVKLLLISSSNYMHLFSKLVKLHKFILFFLHLCFDVHILLFSKYLIKFQNTFLGGTDSSAATIVWAMTEIVKNPRVMQKLQTEVRGCVGRKQKVEAADLDKLKYLKMVVKESLRMHPVAPLLIPHTSMRHCKIGGSNGYDIYPGTRVLINAWAIGRDPNSWKNPDEFYPERFENNDIDYKGQHFELLPFGSGRRMCPGLNMAIATIEFTLANLFYCFDWELPNGMKTEDINMEEKNGITTPKKTPLCLVPIKYNWEK</sequence>
<accession>A0ABC8T579</accession>
<evidence type="ECO:0000256" key="4">
    <source>
        <dbReference type="ARBA" id="ARBA00022723"/>
    </source>
</evidence>
<evidence type="ECO:0008006" key="12">
    <source>
        <dbReference type="Google" id="ProtNLM"/>
    </source>
</evidence>
<dbReference type="PROSITE" id="PS00086">
    <property type="entry name" value="CYTOCHROME_P450"/>
    <property type="match status" value="1"/>
</dbReference>
<evidence type="ECO:0000256" key="2">
    <source>
        <dbReference type="ARBA" id="ARBA00010617"/>
    </source>
</evidence>
<dbReference type="InterPro" id="IPR001128">
    <property type="entry name" value="Cyt_P450"/>
</dbReference>
<evidence type="ECO:0000256" key="1">
    <source>
        <dbReference type="ARBA" id="ARBA00001971"/>
    </source>
</evidence>
<dbReference type="CDD" id="cd11072">
    <property type="entry name" value="CYP71-like"/>
    <property type="match status" value="1"/>
</dbReference>
<reference evidence="10 11" key="1">
    <citation type="submission" date="2024-02" db="EMBL/GenBank/DDBJ databases">
        <authorList>
            <person name="Vignale AGUSTIN F."/>
            <person name="Sosa J E."/>
            <person name="Modenutti C."/>
        </authorList>
    </citation>
    <scope>NUCLEOTIDE SEQUENCE [LARGE SCALE GENOMIC DNA]</scope>
</reference>
<dbReference type="Proteomes" id="UP001642360">
    <property type="component" value="Unassembled WGS sequence"/>
</dbReference>
<dbReference type="AlphaFoldDB" id="A0ABC8T579"/>
<keyword evidence="7 9" id="KW-0503">Monooxygenase</keyword>
<keyword evidence="5 9" id="KW-0560">Oxidoreductase</keyword>
<dbReference type="InterPro" id="IPR002401">
    <property type="entry name" value="Cyt_P450_E_grp-I"/>
</dbReference>
<keyword evidence="6 8" id="KW-0408">Iron</keyword>
<evidence type="ECO:0000256" key="9">
    <source>
        <dbReference type="RuleBase" id="RU000461"/>
    </source>
</evidence>
<dbReference type="PRINTS" id="PR00385">
    <property type="entry name" value="P450"/>
</dbReference>
<gene>
    <name evidence="10" type="ORF">ILEXP_LOCUS32295</name>
</gene>
<dbReference type="PRINTS" id="PR00463">
    <property type="entry name" value="EP450I"/>
</dbReference>
<dbReference type="GO" id="GO:0046872">
    <property type="term" value="F:metal ion binding"/>
    <property type="evidence" value="ECO:0007669"/>
    <property type="project" value="UniProtKB-KW"/>
</dbReference>
<keyword evidence="11" id="KW-1185">Reference proteome</keyword>
<evidence type="ECO:0000256" key="6">
    <source>
        <dbReference type="ARBA" id="ARBA00023004"/>
    </source>
</evidence>
<dbReference type="GO" id="GO:0004497">
    <property type="term" value="F:monooxygenase activity"/>
    <property type="evidence" value="ECO:0007669"/>
    <property type="project" value="UniProtKB-KW"/>
</dbReference>
<dbReference type="Pfam" id="PF00067">
    <property type="entry name" value="p450"/>
    <property type="match status" value="2"/>
</dbReference>